<dbReference type="SUPFAM" id="SSF52047">
    <property type="entry name" value="RNI-like"/>
    <property type="match status" value="2"/>
</dbReference>
<dbReference type="InterPro" id="IPR006553">
    <property type="entry name" value="Leu-rich_rpt_Cys-con_subtyp"/>
</dbReference>
<dbReference type="GO" id="GO:0005930">
    <property type="term" value="C:axoneme"/>
    <property type="evidence" value="ECO:0007669"/>
    <property type="project" value="UniProtKB-SubCell"/>
</dbReference>
<protein>
    <recommendedName>
        <fullName evidence="3">F-box domain-containing protein</fullName>
    </recommendedName>
</protein>
<dbReference type="SMART" id="SM00367">
    <property type="entry name" value="LRR_CC"/>
    <property type="match status" value="5"/>
</dbReference>
<feature type="region of interest" description="Disordered" evidence="2">
    <location>
        <begin position="638"/>
        <end position="739"/>
    </location>
</feature>
<accession>A0A250WPL9</accession>
<dbReference type="PANTHER" id="PTHR13318">
    <property type="entry name" value="PARTNER OF PAIRED, ISOFORM B-RELATED"/>
    <property type="match status" value="1"/>
</dbReference>
<feature type="compositionally biased region" description="Basic and acidic residues" evidence="2">
    <location>
        <begin position="694"/>
        <end position="715"/>
    </location>
</feature>
<evidence type="ECO:0000256" key="1">
    <source>
        <dbReference type="ARBA" id="ARBA00004430"/>
    </source>
</evidence>
<evidence type="ECO:0000256" key="2">
    <source>
        <dbReference type="SAM" id="MobiDB-lite"/>
    </source>
</evidence>
<gene>
    <name evidence="4" type="ORF">CEUSTIGMA_g58.t1</name>
</gene>
<evidence type="ECO:0000313" key="5">
    <source>
        <dbReference type="Proteomes" id="UP000232323"/>
    </source>
</evidence>
<feature type="compositionally biased region" description="Basic residues" evidence="2">
    <location>
        <begin position="571"/>
        <end position="584"/>
    </location>
</feature>
<sequence length="1444" mass="156821">MSVMHGNFPATGQQHLAARAAVLGDPDLVLAIFKFLDISSICKAARSCKLWKDTCRAQGIWVEAIFLERNLGTNQIQLVCEKYHKTIQRLVLRLERNQYLRDFLGKRNSAHLPLESLRMLHLHGCLLESHTSAVSSDHMPHLSKLVLTSCEAPRKTLGVHGQTVERLPIHIFHEKLRVAIILDCSFSFLVLHCPLLTQLSISHVPDFKSFVFLGSFSSLQGLAMSHHNLPDDMLGKLLSGFSHLTDLDLSGTRITSETLNMVAHNNAATLVRLDVKDCPSLTQLHVVGLTSVRTPLLCNERDKQAISSSSTTTSSSDAAGGIVLDYQGSVNMCGAASTASSVVTSTAFQFPRCLEELHMDDCSKLVVVSLHDHPRLRLVSLRACTSLKNLSLYCPALEQLQLGPCGVSTTGQKTISRFSPEHRRQGVSLKALVKQQLVQSGVAPITADAAVETDAAAATSTATTATAARATTAAALAAITAMGAEEFDSDDDPFWPPPLPFVEDHDHHDELLLLPLGMDQDVPDILLNPGNGGHLGHQHHNPGHQHHLGHQHHNPGHQYHPGHQHHLGHHNGLHGHHHHHHHHFGGANISDPQLPQPAIASSEQLELLRELARAYGNHPPPFMRQVLTMRHHHFQPPVLPPAPPPLPVRLPPPLLPQLPPTTAGAAANNASTTSTVLSSSSDPAGASSASVPLHYHDDHAHDSHDYQQGCCRDHNGAAGSGGSDDKESPTVGGGGGDMDHHPCTHQDYSTSWASLASLTFPSCWPQAGTSNKSLRRLVVCSSSLTKLELRHMPHLSELSLECPQLEHLSLDDCDSLGDDVNFVMSNTSAAATSSGIVTTAIAPLTGMTKMMTHHHHPHEDTRLSSSSTTTAATSSLLTLPKLKELRIERCDGFSRLVLQYPLLQDLCVKDCRGLQSMLLSCQELCAMDLEGCNKLHTLVMQLVAIENIILGTAVACSNLRSLTVASDKLRRLDLKGCKKLRTLALPYCPSLESLDASFCDQVELIAAACHEHEAGLHHDDFNHKSNSTAVVKVQPAAAAAGPLSSPPTALDDVEQQPALLLPSHQPQLNHLLLSACLDINKTWLPGLSSTLMKHIRVADLSYTDVADLGPLFRSCPRLVSLNLNSCRNLQPLSLLDAFPLCPPEISEKHRNYSVQDDKGACLFKLSPLSSASSVGGLLPFLQDLDISYCNSFTLQHLVTLMMRGSSSLSTLGLCGLHAVQSELFNIIKHSASSIMEGHHHGAVVSEGHHDCHVSLSSAASLPLRADLDLNDDDDRLRRDLGRSGKPWSAVLSKLKTLNMVGCKSLKTLMLGLSLKDMGVLRTRTLLAAEKDTAVLQSLSMTWVEDHSTCFKDLLTLKLGLSGVQVLALRLPQLTYLDMSGAEDIHTLELRCPLLLTLLHTQGCAFKVTAPYCPITARRKTKRDIKTMLSAQRAKSETIDDDMVH</sequence>
<comment type="subcellular location">
    <subcellularLocation>
        <location evidence="1">Cytoplasm</location>
        <location evidence="1">Cytoskeleton</location>
        <location evidence="1">Cilium axoneme</location>
    </subcellularLocation>
</comment>
<dbReference type="InterPro" id="IPR036047">
    <property type="entry name" value="F-box-like_dom_sf"/>
</dbReference>
<dbReference type="EMBL" id="BEGY01000001">
    <property type="protein sequence ID" value="GAX72602.1"/>
    <property type="molecule type" value="Genomic_DNA"/>
</dbReference>
<dbReference type="Pfam" id="PF00646">
    <property type="entry name" value="F-box"/>
    <property type="match status" value="1"/>
</dbReference>
<proteinExistence type="predicted"/>
<dbReference type="GO" id="GO:0019005">
    <property type="term" value="C:SCF ubiquitin ligase complex"/>
    <property type="evidence" value="ECO:0007669"/>
    <property type="project" value="TreeGrafter"/>
</dbReference>
<reference evidence="4 5" key="1">
    <citation type="submission" date="2017-08" db="EMBL/GenBank/DDBJ databases">
        <title>Acidophilic green algal genome provides insights into adaptation to an acidic environment.</title>
        <authorList>
            <person name="Hirooka S."/>
            <person name="Hirose Y."/>
            <person name="Kanesaki Y."/>
            <person name="Higuchi S."/>
            <person name="Fujiwara T."/>
            <person name="Onuma R."/>
            <person name="Era A."/>
            <person name="Ohbayashi R."/>
            <person name="Uzuka A."/>
            <person name="Nozaki H."/>
            <person name="Yoshikawa H."/>
            <person name="Miyagishima S.Y."/>
        </authorList>
    </citation>
    <scope>NUCLEOTIDE SEQUENCE [LARGE SCALE GENOMIC DNA]</scope>
    <source>
        <strain evidence="4 5">NIES-2499</strain>
    </source>
</reference>
<dbReference type="Proteomes" id="UP000232323">
    <property type="component" value="Unassembled WGS sequence"/>
</dbReference>
<dbReference type="STRING" id="1157962.A0A250WPL9"/>
<keyword evidence="5" id="KW-1185">Reference proteome</keyword>
<dbReference type="GO" id="GO:0031146">
    <property type="term" value="P:SCF-dependent proteasomal ubiquitin-dependent protein catabolic process"/>
    <property type="evidence" value="ECO:0007669"/>
    <property type="project" value="TreeGrafter"/>
</dbReference>
<dbReference type="SUPFAM" id="SSF81383">
    <property type="entry name" value="F-box domain"/>
    <property type="match status" value="1"/>
</dbReference>
<dbReference type="InterPro" id="IPR032675">
    <property type="entry name" value="LRR_dom_sf"/>
</dbReference>
<name>A0A250WPL9_9CHLO</name>
<dbReference type="InterPro" id="IPR001810">
    <property type="entry name" value="F-box_dom"/>
</dbReference>
<comment type="caution">
    <text evidence="4">The sequence shown here is derived from an EMBL/GenBank/DDBJ whole genome shotgun (WGS) entry which is preliminary data.</text>
</comment>
<feature type="compositionally biased region" description="Pro residues" evidence="2">
    <location>
        <begin position="638"/>
        <end position="659"/>
    </location>
</feature>
<evidence type="ECO:0000259" key="3">
    <source>
        <dbReference type="Pfam" id="PF00646"/>
    </source>
</evidence>
<dbReference type="OrthoDB" id="552810at2759"/>
<feature type="domain" description="F-box" evidence="3">
    <location>
        <begin position="26"/>
        <end position="62"/>
    </location>
</feature>
<dbReference type="Gene3D" id="1.20.1280.50">
    <property type="match status" value="1"/>
</dbReference>
<dbReference type="Gene3D" id="3.80.10.10">
    <property type="entry name" value="Ribonuclease Inhibitor"/>
    <property type="match status" value="3"/>
</dbReference>
<organism evidence="4 5">
    <name type="scientific">Chlamydomonas eustigma</name>
    <dbReference type="NCBI Taxonomy" id="1157962"/>
    <lineage>
        <taxon>Eukaryota</taxon>
        <taxon>Viridiplantae</taxon>
        <taxon>Chlorophyta</taxon>
        <taxon>core chlorophytes</taxon>
        <taxon>Chlorophyceae</taxon>
        <taxon>CS clade</taxon>
        <taxon>Chlamydomonadales</taxon>
        <taxon>Chlamydomonadaceae</taxon>
        <taxon>Chlamydomonas</taxon>
    </lineage>
</organism>
<feature type="region of interest" description="Disordered" evidence="2">
    <location>
        <begin position="571"/>
        <end position="595"/>
    </location>
</feature>
<evidence type="ECO:0000313" key="4">
    <source>
        <dbReference type="EMBL" id="GAX72602.1"/>
    </source>
</evidence>
<feature type="compositionally biased region" description="Low complexity" evidence="2">
    <location>
        <begin position="660"/>
        <end position="690"/>
    </location>
</feature>